<proteinExistence type="predicted"/>
<protein>
    <submittedName>
        <fullName evidence="1">Uncharacterized protein</fullName>
    </submittedName>
</protein>
<dbReference type="EMBL" id="MOMC01000060">
    <property type="protein sequence ID" value="ONH25386.1"/>
    <property type="molecule type" value="Genomic_DNA"/>
</dbReference>
<dbReference type="STRING" id="1834516.BL253_27675"/>
<comment type="caution">
    <text evidence="1">The sequence shown here is derived from an EMBL/GenBank/DDBJ whole genome shotgun (WGS) entry which is preliminary data.</text>
</comment>
<dbReference type="AlphaFoldDB" id="A0A1V2I522"/>
<keyword evidence="2" id="KW-1185">Reference proteome</keyword>
<accession>A0A1V2I522</accession>
<evidence type="ECO:0000313" key="2">
    <source>
        <dbReference type="Proteomes" id="UP000188929"/>
    </source>
</evidence>
<gene>
    <name evidence="1" type="ORF">BL253_27675</name>
</gene>
<organism evidence="1 2">
    <name type="scientific">Pseudofrankia asymbiotica</name>
    <dbReference type="NCBI Taxonomy" id="1834516"/>
    <lineage>
        <taxon>Bacteria</taxon>
        <taxon>Bacillati</taxon>
        <taxon>Actinomycetota</taxon>
        <taxon>Actinomycetes</taxon>
        <taxon>Frankiales</taxon>
        <taxon>Frankiaceae</taxon>
        <taxon>Pseudofrankia</taxon>
    </lineage>
</organism>
<sequence>MIRPAAGSGAAGAAGAAGAGFRVDLATAGVGAIDGAEGAVWSGAGAPLLGAVEQAPGSVVPGESGVRKQGQVS</sequence>
<evidence type="ECO:0000313" key="1">
    <source>
        <dbReference type="EMBL" id="ONH25386.1"/>
    </source>
</evidence>
<name>A0A1V2I522_9ACTN</name>
<dbReference type="Proteomes" id="UP000188929">
    <property type="component" value="Unassembled WGS sequence"/>
</dbReference>
<reference evidence="2" key="1">
    <citation type="submission" date="2016-10" db="EMBL/GenBank/DDBJ databases">
        <title>Frankia sp. NRRL B-16386 Genome sequencing.</title>
        <authorList>
            <person name="Ghodhbane-Gtari F."/>
            <person name="Swanson E."/>
            <person name="Gueddou A."/>
            <person name="Hezbri K."/>
            <person name="Ktari K."/>
            <person name="Nouioui I."/>
            <person name="Morris K."/>
            <person name="Simpson S."/>
            <person name="Abebe-Akele F."/>
            <person name="Thomas K."/>
            <person name="Gtari M."/>
            <person name="Tisa L.S."/>
        </authorList>
    </citation>
    <scope>NUCLEOTIDE SEQUENCE [LARGE SCALE GENOMIC DNA]</scope>
    <source>
        <strain evidence="2">NRRL B-16386</strain>
    </source>
</reference>